<dbReference type="AlphaFoldDB" id="A0A1I6QM33"/>
<dbReference type="SUPFAM" id="SSF158682">
    <property type="entry name" value="TerB-like"/>
    <property type="match status" value="1"/>
</dbReference>
<reference evidence="14 15" key="1">
    <citation type="submission" date="2016-10" db="EMBL/GenBank/DDBJ databases">
        <authorList>
            <person name="de Groot N.N."/>
        </authorList>
    </citation>
    <scope>NUCLEOTIDE SEQUENCE [LARGE SCALE GENOMIC DNA]</scope>
    <source>
        <strain evidence="14 15">CGMCC 1.6114</strain>
    </source>
</reference>
<evidence type="ECO:0000256" key="8">
    <source>
        <dbReference type="ARBA" id="ARBA00022833"/>
    </source>
</evidence>
<feature type="domain" description="Peptidase M48" evidence="12">
    <location>
        <begin position="151"/>
        <end position="225"/>
    </location>
</feature>
<dbReference type="Pfam" id="PF01435">
    <property type="entry name" value="Peptidase_M48"/>
    <property type="match status" value="2"/>
</dbReference>
<dbReference type="InterPro" id="IPR029024">
    <property type="entry name" value="TerB-like"/>
</dbReference>
<dbReference type="PANTHER" id="PTHR43221:SF1">
    <property type="entry name" value="PROTEASE HTPX"/>
    <property type="match status" value="1"/>
</dbReference>
<dbReference type="InterPro" id="IPR050083">
    <property type="entry name" value="HtpX_protease"/>
</dbReference>
<sequence>MNMTYQAETIEALQVEHQEALARAQQEMMQRVSDAQVSGDTSQIQTASIRFQEVTTDLASAYNLRMEEIHALNEANLNNDEVAVNVVYGNKRSDIDLDMLVYDGDRDYVLEFDDDQHVQKVLNLIKANNPVFKSRRHLLKSSLRLTPTLAPVLHEIGQHCIEILKLKATIEFFVYQSDQFNASCYPPDDDKLYIILSSGILERFEKEELAFVIGHEIGHVLFEHFKYPVKYILDEGRNDLAPIHAMKLYAWNRNAEISADRAGLLCCQEFEAAGRTFFKLSSGVTTDSLAFQLNEYIQQFVDLEKVLNDSDHDPSDWYTTHPFSPLRIKALELFNKSETYKLFKPEVVGEITEEEMEAEIKRIMSLMEPEDLENASEHSVKIQRFMFLGGYMISKADGTVDDSEIHALSSIVISEVFAECMLTIKSLSDEEIIVELQELAKDLDVALPVMQKLNVLRDLSIISYADGEIDDSEVGVLYNLARILYINTEFIDRILSDAQKVD</sequence>
<evidence type="ECO:0000256" key="3">
    <source>
        <dbReference type="ARBA" id="ARBA00022475"/>
    </source>
</evidence>
<dbReference type="EMBL" id="FPAG01000002">
    <property type="protein sequence ID" value="SFS53515.1"/>
    <property type="molecule type" value="Genomic_DNA"/>
</dbReference>
<evidence type="ECO:0000259" key="12">
    <source>
        <dbReference type="Pfam" id="PF01435"/>
    </source>
</evidence>
<dbReference type="GO" id="GO:0006508">
    <property type="term" value="P:proteolysis"/>
    <property type="evidence" value="ECO:0007669"/>
    <property type="project" value="UniProtKB-KW"/>
</dbReference>
<evidence type="ECO:0000256" key="11">
    <source>
        <dbReference type="ARBA" id="ARBA00023136"/>
    </source>
</evidence>
<keyword evidence="10" id="KW-0482">Metalloprotease</keyword>
<evidence type="ECO:0000313" key="15">
    <source>
        <dbReference type="Proteomes" id="UP000183209"/>
    </source>
</evidence>
<dbReference type="CDD" id="cd07177">
    <property type="entry name" value="terB_like"/>
    <property type="match status" value="1"/>
</dbReference>
<dbReference type="InterPro" id="IPR001915">
    <property type="entry name" value="Peptidase_M48"/>
</dbReference>
<evidence type="ECO:0000256" key="10">
    <source>
        <dbReference type="ARBA" id="ARBA00023049"/>
    </source>
</evidence>
<evidence type="ECO:0000259" key="13">
    <source>
        <dbReference type="Pfam" id="PF05099"/>
    </source>
</evidence>
<keyword evidence="3" id="KW-1003">Cell membrane</keyword>
<dbReference type="CDD" id="cd07325">
    <property type="entry name" value="M48_Ste24p_like"/>
    <property type="match status" value="1"/>
</dbReference>
<keyword evidence="11" id="KW-0472">Membrane</keyword>
<dbReference type="GO" id="GO:0005886">
    <property type="term" value="C:plasma membrane"/>
    <property type="evidence" value="ECO:0007669"/>
    <property type="project" value="UniProtKB-SubCell"/>
</dbReference>
<proteinExistence type="predicted"/>
<dbReference type="GO" id="GO:0046872">
    <property type="term" value="F:metal ion binding"/>
    <property type="evidence" value="ECO:0007669"/>
    <property type="project" value="UniProtKB-KW"/>
</dbReference>
<dbReference type="PANTHER" id="PTHR43221">
    <property type="entry name" value="PROTEASE HTPX"/>
    <property type="match status" value="1"/>
</dbReference>
<keyword evidence="7" id="KW-0378">Hydrolase</keyword>
<dbReference type="Gene3D" id="1.10.3680.10">
    <property type="entry name" value="TerB-like"/>
    <property type="match status" value="1"/>
</dbReference>
<evidence type="ECO:0000256" key="4">
    <source>
        <dbReference type="ARBA" id="ARBA00022670"/>
    </source>
</evidence>
<dbReference type="Gene3D" id="3.30.2010.10">
    <property type="entry name" value="Metalloproteases ('zincins'), catalytic domain"/>
    <property type="match status" value="1"/>
</dbReference>
<dbReference type="Proteomes" id="UP000183209">
    <property type="component" value="Unassembled WGS sequence"/>
</dbReference>
<evidence type="ECO:0000256" key="1">
    <source>
        <dbReference type="ARBA" id="ARBA00001947"/>
    </source>
</evidence>
<evidence type="ECO:0000256" key="5">
    <source>
        <dbReference type="ARBA" id="ARBA00022692"/>
    </source>
</evidence>
<keyword evidence="5" id="KW-0812">Transmembrane</keyword>
<evidence type="ECO:0000256" key="7">
    <source>
        <dbReference type="ARBA" id="ARBA00022801"/>
    </source>
</evidence>
<keyword evidence="8" id="KW-0862">Zinc</keyword>
<evidence type="ECO:0000256" key="2">
    <source>
        <dbReference type="ARBA" id="ARBA00004651"/>
    </source>
</evidence>
<keyword evidence="4" id="KW-0645">Protease</keyword>
<dbReference type="Pfam" id="PF05099">
    <property type="entry name" value="TerB"/>
    <property type="match status" value="1"/>
</dbReference>
<dbReference type="InterPro" id="IPR007791">
    <property type="entry name" value="DjlA_N"/>
</dbReference>
<dbReference type="GO" id="GO:0004222">
    <property type="term" value="F:metalloendopeptidase activity"/>
    <property type="evidence" value="ECO:0007669"/>
    <property type="project" value="InterPro"/>
</dbReference>
<keyword evidence="9" id="KW-1133">Transmembrane helix</keyword>
<feature type="domain" description="Peptidase M48" evidence="12">
    <location>
        <begin position="248"/>
        <end position="332"/>
    </location>
</feature>
<protein>
    <submittedName>
        <fullName evidence="14">Peptidase family M48</fullName>
    </submittedName>
</protein>
<evidence type="ECO:0000256" key="9">
    <source>
        <dbReference type="ARBA" id="ARBA00022989"/>
    </source>
</evidence>
<evidence type="ECO:0000256" key="6">
    <source>
        <dbReference type="ARBA" id="ARBA00022723"/>
    </source>
</evidence>
<evidence type="ECO:0000313" key="14">
    <source>
        <dbReference type="EMBL" id="SFS53515.1"/>
    </source>
</evidence>
<gene>
    <name evidence="14" type="ORF">SAMN04487906_0729</name>
</gene>
<accession>A0A1I6QM33</accession>
<name>A0A1I6QM33_9FLAO</name>
<keyword evidence="6" id="KW-0479">Metal-binding</keyword>
<dbReference type="RefSeq" id="WP_254785729.1">
    <property type="nucleotide sequence ID" value="NZ_FPAG01000002.1"/>
</dbReference>
<comment type="subcellular location">
    <subcellularLocation>
        <location evidence="2">Cell membrane</location>
        <topology evidence="2">Multi-pass membrane protein</topology>
    </subcellularLocation>
</comment>
<feature type="domain" description="Co-chaperone DjlA N-terminal" evidence="13">
    <location>
        <begin position="392"/>
        <end position="490"/>
    </location>
</feature>
<organism evidence="14 15">
    <name type="scientific">Zhouia amylolytica</name>
    <dbReference type="NCBI Taxonomy" id="376730"/>
    <lineage>
        <taxon>Bacteria</taxon>
        <taxon>Pseudomonadati</taxon>
        <taxon>Bacteroidota</taxon>
        <taxon>Flavobacteriia</taxon>
        <taxon>Flavobacteriales</taxon>
        <taxon>Flavobacteriaceae</taxon>
        <taxon>Zhouia</taxon>
    </lineage>
</organism>
<comment type="cofactor">
    <cofactor evidence="1">
        <name>Zn(2+)</name>
        <dbReference type="ChEBI" id="CHEBI:29105"/>
    </cofactor>
</comment>